<reference evidence="6 7" key="1">
    <citation type="submission" date="2017-10" db="EMBL/GenBank/DDBJ databases">
        <title>Novel microbial diversity and functional potential in the marine mammal oral microbiome.</title>
        <authorList>
            <person name="Dudek N.K."/>
            <person name="Sun C.L."/>
            <person name="Burstein D."/>
            <person name="Kantor R.S."/>
            <person name="Aliaga Goltsman D.S."/>
            <person name="Bik E.M."/>
            <person name="Thomas B.C."/>
            <person name="Banfield J.F."/>
            <person name="Relman D.A."/>
        </authorList>
    </citation>
    <scope>NUCLEOTIDE SEQUENCE [LARGE SCALE GENOMIC DNA]</scope>
    <source>
        <strain evidence="6">DOLJORAL78_50_517</strain>
    </source>
</reference>
<dbReference type="EMBL" id="PDTV01000004">
    <property type="protein sequence ID" value="PIE83613.1"/>
    <property type="molecule type" value="Genomic_DNA"/>
</dbReference>
<dbReference type="NCBIfam" id="NF003952">
    <property type="entry name" value="PRK05450.1-5"/>
    <property type="match status" value="1"/>
</dbReference>
<dbReference type="AlphaFoldDB" id="A0A2G6PGB7"/>
<dbReference type="GO" id="GO:0008690">
    <property type="term" value="F:3-deoxy-manno-octulosonate cytidylyltransferase activity"/>
    <property type="evidence" value="ECO:0007669"/>
    <property type="project" value="UniProtKB-UniRule"/>
</dbReference>
<dbReference type="NCBIfam" id="TIGR00466">
    <property type="entry name" value="kdsB"/>
    <property type="match status" value="1"/>
</dbReference>
<keyword evidence="5" id="KW-0963">Cytoplasm</keyword>
<dbReference type="InterPro" id="IPR004528">
    <property type="entry name" value="KdsB"/>
</dbReference>
<gene>
    <name evidence="5" type="primary">kdsB</name>
    <name evidence="6" type="ORF">CSA09_01880</name>
</gene>
<dbReference type="HAMAP" id="MF_00057">
    <property type="entry name" value="KdsB"/>
    <property type="match status" value="1"/>
</dbReference>
<dbReference type="GO" id="GO:0016020">
    <property type="term" value="C:membrane"/>
    <property type="evidence" value="ECO:0007669"/>
    <property type="project" value="UniProtKB-SubCell"/>
</dbReference>
<accession>A0A2G6PGB7</accession>
<dbReference type="NCBIfam" id="NF009905">
    <property type="entry name" value="PRK13368.1"/>
    <property type="match status" value="1"/>
</dbReference>
<dbReference type="Gene3D" id="3.90.550.10">
    <property type="entry name" value="Spore Coat Polysaccharide Biosynthesis Protein SpsA, Chain A"/>
    <property type="match status" value="1"/>
</dbReference>
<comment type="pathway">
    <text evidence="5">Nucleotide-sugar biosynthesis; CMP-3-deoxy-D-manno-octulosonate biosynthesis; CMP-3-deoxy-D-manno-octulosonate from 3-deoxy-D-manno-octulosonate and CTP: step 1/1.</text>
</comment>
<evidence type="ECO:0000256" key="5">
    <source>
        <dbReference type="HAMAP-Rule" id="MF_00057"/>
    </source>
</evidence>
<evidence type="ECO:0000256" key="4">
    <source>
        <dbReference type="ARBA" id="ARBA00022985"/>
    </source>
</evidence>
<dbReference type="GO" id="GO:0005829">
    <property type="term" value="C:cytosol"/>
    <property type="evidence" value="ECO:0007669"/>
    <property type="project" value="TreeGrafter"/>
</dbReference>
<dbReference type="SUPFAM" id="SSF53448">
    <property type="entry name" value="Nucleotide-diphospho-sugar transferases"/>
    <property type="match status" value="1"/>
</dbReference>
<comment type="catalytic activity">
    <reaction evidence="5">
        <text>3-deoxy-alpha-D-manno-oct-2-ulosonate + CTP = CMP-3-deoxy-beta-D-manno-octulosonate + diphosphate</text>
        <dbReference type="Rhea" id="RHEA:23448"/>
        <dbReference type="ChEBI" id="CHEBI:33019"/>
        <dbReference type="ChEBI" id="CHEBI:37563"/>
        <dbReference type="ChEBI" id="CHEBI:85986"/>
        <dbReference type="ChEBI" id="CHEBI:85987"/>
        <dbReference type="EC" id="2.7.7.38"/>
    </reaction>
</comment>
<keyword evidence="3 5" id="KW-0548">Nucleotidyltransferase</keyword>
<comment type="caution">
    <text evidence="6">The sequence shown here is derived from an EMBL/GenBank/DDBJ whole genome shotgun (WGS) entry which is preliminary data.</text>
</comment>
<dbReference type="PANTHER" id="PTHR42866">
    <property type="entry name" value="3-DEOXY-MANNO-OCTULOSONATE CYTIDYLYLTRANSFERASE"/>
    <property type="match status" value="1"/>
</dbReference>
<evidence type="ECO:0000256" key="2">
    <source>
        <dbReference type="ARBA" id="ARBA00022679"/>
    </source>
</evidence>
<organism evidence="6 7">
    <name type="scientific">Candidatus Contendibacter odensensis</name>
    <dbReference type="NCBI Taxonomy" id="1400860"/>
    <lineage>
        <taxon>Bacteria</taxon>
        <taxon>Pseudomonadati</taxon>
        <taxon>Pseudomonadota</taxon>
        <taxon>Gammaproteobacteria</taxon>
        <taxon>Candidatus Competibacteraceae</taxon>
        <taxon>Candidatus Contendibacter</taxon>
    </lineage>
</organism>
<evidence type="ECO:0000256" key="3">
    <source>
        <dbReference type="ARBA" id="ARBA00022695"/>
    </source>
</evidence>
<dbReference type="Pfam" id="PF02348">
    <property type="entry name" value="CTP_transf_3"/>
    <property type="match status" value="1"/>
</dbReference>
<dbReference type="Proteomes" id="UP000229278">
    <property type="component" value="Unassembled WGS sequence"/>
</dbReference>
<sequence length="265" mass="29197">MHPRFRVVIPARYASTRLPGKLLRLLAGRTLLEHVYRRALVCGASDVVIATDDVRIQKAAEGFGAIVCMTSAEHPSGTDRLAEVARQCAWPDDDLVINLQGDEPQIPPVLIQQVATALDKHPDAGIATACARIHDLTEMFEPSTVKVVRDAQGYALYFSRAPIPYHRELFGAIDRADSVELPAELPSAIGWFRHIGLYAYRVEVLCRYPQLAPAPAEQAESLEQLRALWHGIRVYVAEATEVPPAGVDTEADLQRVAAAFERSTQ</sequence>
<dbReference type="UniPathway" id="UPA00358">
    <property type="reaction ID" value="UER00476"/>
</dbReference>
<dbReference type="PANTHER" id="PTHR42866:SF2">
    <property type="entry name" value="3-DEOXY-MANNO-OCTULOSONATE CYTIDYLYLTRANSFERASE, MITOCHONDRIAL"/>
    <property type="match status" value="1"/>
</dbReference>
<evidence type="ECO:0000313" key="7">
    <source>
        <dbReference type="Proteomes" id="UP000229278"/>
    </source>
</evidence>
<keyword evidence="2 5" id="KW-0808">Transferase</keyword>
<proteinExistence type="inferred from homology"/>
<keyword evidence="4 5" id="KW-0448">Lipopolysaccharide biosynthesis</keyword>
<evidence type="ECO:0000313" key="6">
    <source>
        <dbReference type="EMBL" id="PIE83613.1"/>
    </source>
</evidence>
<protein>
    <recommendedName>
        <fullName evidence="5">3-deoxy-manno-octulosonate cytidylyltransferase</fullName>
        <ecNumber evidence="5">2.7.7.38</ecNumber>
    </recommendedName>
    <alternativeName>
        <fullName evidence="5">CMP-2-keto-3-deoxyoctulosonic acid synthase</fullName>
        <shortName evidence="5">CKS</shortName>
        <shortName evidence="5">CMP-KDO synthase</shortName>
    </alternativeName>
</protein>
<dbReference type="InterPro" id="IPR029044">
    <property type="entry name" value="Nucleotide-diphossugar_trans"/>
</dbReference>
<dbReference type="GO" id="GO:0033468">
    <property type="term" value="P:CMP-keto-3-deoxy-D-manno-octulosonic acid biosynthetic process"/>
    <property type="evidence" value="ECO:0007669"/>
    <property type="project" value="UniProtKB-UniRule"/>
</dbReference>
<comment type="function">
    <text evidence="5">Activates KDO (a required 8-carbon sugar) for incorporation into bacterial lipopolysaccharide in Gram-negative bacteria.</text>
</comment>
<comment type="subcellular location">
    <subcellularLocation>
        <location evidence="5">Cytoplasm</location>
    </subcellularLocation>
    <subcellularLocation>
        <location evidence="1">Membrane</location>
    </subcellularLocation>
</comment>
<dbReference type="InterPro" id="IPR003329">
    <property type="entry name" value="Cytidylyl_trans"/>
</dbReference>
<evidence type="ECO:0000256" key="1">
    <source>
        <dbReference type="ARBA" id="ARBA00004370"/>
    </source>
</evidence>
<dbReference type="EC" id="2.7.7.38" evidence="5"/>
<comment type="similarity">
    <text evidence="5">Belongs to the KdsB family.</text>
</comment>
<dbReference type="FunFam" id="3.90.550.10:FF:000011">
    <property type="entry name" value="3-deoxy-manno-octulosonate cytidylyltransferase"/>
    <property type="match status" value="1"/>
</dbReference>
<dbReference type="NCBIfam" id="NF003950">
    <property type="entry name" value="PRK05450.1-3"/>
    <property type="match status" value="1"/>
</dbReference>
<dbReference type="GO" id="GO:0009103">
    <property type="term" value="P:lipopolysaccharide biosynthetic process"/>
    <property type="evidence" value="ECO:0007669"/>
    <property type="project" value="UniProtKB-UniRule"/>
</dbReference>
<dbReference type="CDD" id="cd02517">
    <property type="entry name" value="CMP-KDO-Synthetase"/>
    <property type="match status" value="1"/>
</dbReference>
<name>A0A2G6PGB7_9GAMM</name>